<dbReference type="InterPro" id="IPR000301">
    <property type="entry name" value="Tetraspanin_animals"/>
</dbReference>
<comment type="similarity">
    <text evidence="2 6">Belongs to the tetraspanin (TM4SF) family.</text>
</comment>
<dbReference type="PANTHER" id="PTHR19282">
    <property type="entry name" value="TETRASPANIN"/>
    <property type="match status" value="1"/>
</dbReference>
<comment type="subcellular location">
    <subcellularLocation>
        <location evidence="1 6">Membrane</location>
        <topology evidence="1 6">Multi-pass membrane protein</topology>
    </subcellularLocation>
</comment>
<evidence type="ECO:0000256" key="4">
    <source>
        <dbReference type="ARBA" id="ARBA00022989"/>
    </source>
</evidence>
<dbReference type="SUPFAM" id="SSF48652">
    <property type="entry name" value="Tetraspanin"/>
    <property type="match status" value="1"/>
</dbReference>
<name>A0A5K3FK91_MESCO</name>
<dbReference type="PANTHER" id="PTHR19282:SF544">
    <property type="entry name" value="TETRASPANIN"/>
    <property type="match status" value="1"/>
</dbReference>
<dbReference type="InterPro" id="IPR008952">
    <property type="entry name" value="Tetraspanin_EC2_sf"/>
</dbReference>
<evidence type="ECO:0000256" key="2">
    <source>
        <dbReference type="ARBA" id="ARBA00006840"/>
    </source>
</evidence>
<feature type="transmembrane region" description="Helical" evidence="6">
    <location>
        <begin position="67"/>
        <end position="90"/>
    </location>
</feature>
<feature type="transmembrane region" description="Helical" evidence="6">
    <location>
        <begin position="263"/>
        <end position="289"/>
    </location>
</feature>
<dbReference type="AlphaFoldDB" id="A0A5K3FK91"/>
<dbReference type="PIRSF" id="PIRSF002419">
    <property type="entry name" value="Tetraspanin"/>
    <property type="match status" value="1"/>
</dbReference>
<reference evidence="7" key="1">
    <citation type="submission" date="2019-11" db="UniProtKB">
        <authorList>
            <consortium name="WormBaseParasite"/>
        </authorList>
    </citation>
    <scope>IDENTIFICATION</scope>
</reference>
<dbReference type="WBParaSite" id="MCU_008018-RA">
    <property type="protein sequence ID" value="MCU_008018-RA"/>
    <property type="gene ID" value="MCU_008018"/>
</dbReference>
<keyword evidence="3 6" id="KW-0812">Transmembrane</keyword>
<evidence type="ECO:0000313" key="7">
    <source>
        <dbReference type="WBParaSite" id="MCU_008018-RA"/>
    </source>
</evidence>
<evidence type="ECO:0000256" key="1">
    <source>
        <dbReference type="ARBA" id="ARBA00004141"/>
    </source>
</evidence>
<sequence length="301" mass="33056">MSCAIKFMKFILFCINLIFLLAGVALVVAGSWAVFNISSFLKASAFALDADFANHELCHNAEFTQTLAYVCIGFGLFVFMVAFFGCCGVVTDSYCLLITYAVIVSLLFLAKVVSVLVFLLLGDKISPIVVEKMLENFSANYKGYLGITNHGDSMTYSQAMDTAMIKLECCGLYGPQDFEQVETSALWHKEGRTYVDSTGQTIVGDAIGLPIACCQFRNRNFPMNSTYAQMHRNMKSAQCPVKPISAYNKRGCIEVVSSALRQYTVVIAVTPVIIAVIEVVGVILASALAHEVKQDVDQMYY</sequence>
<dbReference type="PRINTS" id="PR00259">
    <property type="entry name" value="TMFOUR"/>
</dbReference>
<keyword evidence="5 6" id="KW-0472">Membrane</keyword>
<keyword evidence="4 6" id="KW-1133">Transmembrane helix</keyword>
<accession>A0A5K3FK91</accession>
<dbReference type="InterPro" id="IPR018499">
    <property type="entry name" value="Tetraspanin/Peripherin"/>
</dbReference>
<protein>
    <recommendedName>
        <fullName evidence="6">Tetraspanin</fullName>
    </recommendedName>
</protein>
<feature type="transmembrane region" description="Helical" evidence="6">
    <location>
        <begin position="97"/>
        <end position="121"/>
    </location>
</feature>
<evidence type="ECO:0000256" key="3">
    <source>
        <dbReference type="ARBA" id="ARBA00022692"/>
    </source>
</evidence>
<dbReference type="Pfam" id="PF00335">
    <property type="entry name" value="Tetraspanin"/>
    <property type="match status" value="1"/>
</dbReference>
<dbReference type="Gene3D" id="1.10.1450.10">
    <property type="entry name" value="Tetraspanin"/>
    <property type="match status" value="1"/>
</dbReference>
<comment type="caution">
    <text evidence="6">Lacks conserved residue(s) required for the propagation of feature annotation.</text>
</comment>
<proteinExistence type="inferred from homology"/>
<organism evidence="7">
    <name type="scientific">Mesocestoides corti</name>
    <name type="common">Flatworm</name>
    <dbReference type="NCBI Taxonomy" id="53468"/>
    <lineage>
        <taxon>Eukaryota</taxon>
        <taxon>Metazoa</taxon>
        <taxon>Spiralia</taxon>
        <taxon>Lophotrochozoa</taxon>
        <taxon>Platyhelminthes</taxon>
        <taxon>Cestoda</taxon>
        <taxon>Eucestoda</taxon>
        <taxon>Cyclophyllidea</taxon>
        <taxon>Mesocestoididae</taxon>
        <taxon>Mesocestoides</taxon>
    </lineage>
</organism>
<evidence type="ECO:0000256" key="5">
    <source>
        <dbReference type="ARBA" id="ARBA00023136"/>
    </source>
</evidence>
<evidence type="ECO:0000256" key="6">
    <source>
        <dbReference type="RuleBase" id="RU361218"/>
    </source>
</evidence>
<dbReference type="GO" id="GO:0005886">
    <property type="term" value="C:plasma membrane"/>
    <property type="evidence" value="ECO:0007669"/>
    <property type="project" value="TreeGrafter"/>
</dbReference>